<evidence type="ECO:0000313" key="1">
    <source>
        <dbReference type="EMBL" id="QGY46674.1"/>
    </source>
</evidence>
<accession>A0A6I6K9B8</accession>
<evidence type="ECO:0000313" key="2">
    <source>
        <dbReference type="Proteomes" id="UP000428260"/>
    </source>
</evidence>
<dbReference type="KEGG" id="mcos:GM418_24340"/>
<sequence length="221" mass="25725">MNKTISVFVIFMLISLLNFGQESEKSKVYFGFNAGIGQMSNGYRLTPDKYDFLYSEGDLHFSAGTYFSVFVTERFRPRLEFRYSEMKYQFNWSDTYSGFDKTDTKLNALNLNLNFDFLLLNGNKFQLFASPGFISEFIVGDQSRTYKTDGTNTLNKYTVITDQYPDANTGANFSVIVKYKLNKYLGFTLTPGYNYYFKEFVSDNDKKYSKSFLNFGIEYTF</sequence>
<dbReference type="RefSeq" id="WP_158869802.1">
    <property type="nucleotide sequence ID" value="NZ_CP046401.1"/>
</dbReference>
<name>A0A6I6K9B8_9BACT</name>
<reference evidence="1 2" key="1">
    <citation type="submission" date="2019-11" db="EMBL/GenBank/DDBJ databases">
        <authorList>
            <person name="Zheng R.K."/>
            <person name="Sun C.M."/>
        </authorList>
    </citation>
    <scope>NUCLEOTIDE SEQUENCE [LARGE SCALE GENOMIC DNA]</scope>
    <source>
        <strain evidence="1 2">WC007</strain>
    </source>
</reference>
<keyword evidence="2" id="KW-1185">Reference proteome</keyword>
<dbReference type="EMBL" id="CP046401">
    <property type="protein sequence ID" value="QGY46674.1"/>
    <property type="molecule type" value="Genomic_DNA"/>
</dbReference>
<dbReference type="Proteomes" id="UP000428260">
    <property type="component" value="Chromosome"/>
</dbReference>
<protein>
    <submittedName>
        <fullName evidence="1">Outer membrane beta-barrel protein</fullName>
    </submittedName>
</protein>
<proteinExistence type="predicted"/>
<dbReference type="AlphaFoldDB" id="A0A6I6K9B8"/>
<organism evidence="1 2">
    <name type="scientific">Maribellus comscasis</name>
    <dbReference type="NCBI Taxonomy" id="2681766"/>
    <lineage>
        <taxon>Bacteria</taxon>
        <taxon>Pseudomonadati</taxon>
        <taxon>Bacteroidota</taxon>
        <taxon>Bacteroidia</taxon>
        <taxon>Marinilabiliales</taxon>
        <taxon>Prolixibacteraceae</taxon>
        <taxon>Maribellus</taxon>
    </lineage>
</organism>
<gene>
    <name evidence="1" type="ORF">GM418_24340</name>
</gene>